<proteinExistence type="predicted"/>
<keyword evidence="2" id="KW-1185">Reference proteome</keyword>
<reference evidence="1 2" key="1">
    <citation type="submission" date="2014-06" db="EMBL/GenBank/DDBJ databases">
        <title>Evolutionary Origins and Diversification of the Mycorrhizal Mutualists.</title>
        <authorList>
            <consortium name="DOE Joint Genome Institute"/>
            <consortium name="Mycorrhizal Genomics Consortium"/>
            <person name="Kohler A."/>
            <person name="Kuo A."/>
            <person name="Nagy L.G."/>
            <person name="Floudas D."/>
            <person name="Copeland A."/>
            <person name="Barry K.W."/>
            <person name="Cichocki N."/>
            <person name="Veneault-Fourrey C."/>
            <person name="LaButti K."/>
            <person name="Lindquist E.A."/>
            <person name="Lipzen A."/>
            <person name="Lundell T."/>
            <person name="Morin E."/>
            <person name="Murat C."/>
            <person name="Riley R."/>
            <person name="Ohm R."/>
            <person name="Sun H."/>
            <person name="Tunlid A."/>
            <person name="Henrissat B."/>
            <person name="Grigoriev I.V."/>
            <person name="Hibbett D.S."/>
            <person name="Martin F."/>
        </authorList>
    </citation>
    <scope>NUCLEOTIDE SEQUENCE [LARGE SCALE GENOMIC DNA]</scope>
    <source>
        <strain evidence="1 2">SS14</strain>
    </source>
</reference>
<evidence type="ECO:0000313" key="1">
    <source>
        <dbReference type="EMBL" id="KIJ27432.1"/>
    </source>
</evidence>
<dbReference type="HOGENOM" id="CLU_2055381_0_0_1"/>
<dbReference type="OrthoDB" id="2976172at2759"/>
<dbReference type="AlphaFoldDB" id="A0A0C9UEL8"/>
<accession>A0A0C9UEL8</accession>
<feature type="non-terminal residue" evidence="1">
    <location>
        <position position="120"/>
    </location>
</feature>
<name>A0A0C9UEL8_SPHS4</name>
<gene>
    <name evidence="1" type="ORF">M422DRAFT_37776</name>
</gene>
<dbReference type="EMBL" id="KN837336">
    <property type="protein sequence ID" value="KIJ27432.1"/>
    <property type="molecule type" value="Genomic_DNA"/>
</dbReference>
<sequence length="120" mass="13775">MPKYQLFGYLINQEWLYSYGVDNDCRPTAEDLKHAHMPEDEVDIHFSTISNAVVRLLGQAGLSRRAIVGLTLYKEEPAMCLVLATNKAEDKLPMPPPESWAKLKEILKTKREPRWYAALE</sequence>
<organism evidence="1 2">
    <name type="scientific">Sphaerobolus stellatus (strain SS14)</name>
    <dbReference type="NCBI Taxonomy" id="990650"/>
    <lineage>
        <taxon>Eukaryota</taxon>
        <taxon>Fungi</taxon>
        <taxon>Dikarya</taxon>
        <taxon>Basidiomycota</taxon>
        <taxon>Agaricomycotina</taxon>
        <taxon>Agaricomycetes</taxon>
        <taxon>Phallomycetidae</taxon>
        <taxon>Geastrales</taxon>
        <taxon>Sphaerobolaceae</taxon>
        <taxon>Sphaerobolus</taxon>
    </lineage>
</organism>
<dbReference type="Proteomes" id="UP000054279">
    <property type="component" value="Unassembled WGS sequence"/>
</dbReference>
<protein>
    <submittedName>
        <fullName evidence="1">Uncharacterized protein</fullName>
    </submittedName>
</protein>
<evidence type="ECO:0000313" key="2">
    <source>
        <dbReference type="Proteomes" id="UP000054279"/>
    </source>
</evidence>